<evidence type="ECO:0000256" key="1">
    <source>
        <dbReference type="SAM" id="Phobius"/>
    </source>
</evidence>
<organism evidence="2 3">
    <name type="scientific">Marinomonas vulgaris</name>
    <dbReference type="NCBI Taxonomy" id="2823372"/>
    <lineage>
        <taxon>Bacteria</taxon>
        <taxon>Pseudomonadati</taxon>
        <taxon>Pseudomonadota</taxon>
        <taxon>Gammaproteobacteria</taxon>
        <taxon>Oceanospirillales</taxon>
        <taxon>Oceanospirillaceae</taxon>
        <taxon>Marinomonas</taxon>
    </lineage>
</organism>
<protein>
    <submittedName>
        <fullName evidence="2">Uncharacterized protein</fullName>
    </submittedName>
</protein>
<name>A0ABS5H9I7_9GAMM</name>
<dbReference type="RefSeq" id="WP_211535588.1">
    <property type="nucleotide sequence ID" value="NZ_JAGSSV010000004.1"/>
</dbReference>
<sequence length="55" mass="5945">MNASPITSWEGVAAYFTFANNPTAISIILTLSILATLGIIVASVVHENKTYIDYK</sequence>
<evidence type="ECO:0000313" key="3">
    <source>
        <dbReference type="Proteomes" id="UP000679722"/>
    </source>
</evidence>
<comment type="caution">
    <text evidence="2">The sequence shown here is derived from an EMBL/GenBank/DDBJ whole genome shotgun (WGS) entry which is preliminary data.</text>
</comment>
<dbReference type="EMBL" id="JAGSSV010000004">
    <property type="protein sequence ID" value="MBR7888235.1"/>
    <property type="molecule type" value="Genomic_DNA"/>
</dbReference>
<evidence type="ECO:0000313" key="2">
    <source>
        <dbReference type="EMBL" id="MBR7888235.1"/>
    </source>
</evidence>
<keyword evidence="3" id="KW-1185">Reference proteome</keyword>
<gene>
    <name evidence="2" type="ORF">J9B83_04700</name>
</gene>
<feature type="transmembrane region" description="Helical" evidence="1">
    <location>
        <begin position="24"/>
        <end position="45"/>
    </location>
</feature>
<keyword evidence="1" id="KW-0472">Membrane</keyword>
<keyword evidence="1" id="KW-0812">Transmembrane</keyword>
<proteinExistence type="predicted"/>
<accession>A0ABS5H9I7</accession>
<keyword evidence="1" id="KW-1133">Transmembrane helix</keyword>
<dbReference type="Proteomes" id="UP000679722">
    <property type="component" value="Unassembled WGS sequence"/>
</dbReference>
<reference evidence="3" key="1">
    <citation type="submission" date="2023-07" db="EMBL/GenBank/DDBJ databases">
        <title>Marinomonas vulgaris A79, complete genome.</title>
        <authorList>
            <person name="Ying J.-J."/>
        </authorList>
    </citation>
    <scope>NUCLEOTIDE SEQUENCE [LARGE SCALE GENOMIC DNA]</scope>
    <source>
        <strain evidence="3">A79</strain>
    </source>
</reference>